<keyword evidence="1" id="KW-0472">Membrane</keyword>
<evidence type="ECO:0000256" key="1">
    <source>
        <dbReference type="SAM" id="Phobius"/>
    </source>
</evidence>
<gene>
    <name evidence="2" type="ORF">HGI39_12970</name>
</gene>
<sequence>MNSTGIQITNLITKNGKTSPEITHALKDLGDGDMQTGLTRIAEFFLADSAHSLKTGRIQGAIGGVAGVGAILLFYKFIKSAVKNSKHIEEGKVILNCLEKNLTEKKIDDSKESTPK</sequence>
<dbReference type="RefSeq" id="WP_171779863.1">
    <property type="nucleotide sequence ID" value="NZ_JABAGV010000030.1"/>
</dbReference>
<evidence type="ECO:0000313" key="3">
    <source>
        <dbReference type="Proteomes" id="UP001194098"/>
    </source>
</evidence>
<comment type="caution">
    <text evidence="2">The sequence shown here is derived from an EMBL/GenBank/DDBJ whole genome shotgun (WGS) entry which is preliminary data.</text>
</comment>
<dbReference type="Proteomes" id="UP001194098">
    <property type="component" value="Unassembled WGS sequence"/>
</dbReference>
<keyword evidence="1" id="KW-1133">Transmembrane helix</keyword>
<accession>A0AAW3WAH3</accession>
<organism evidence="2 3">
    <name type="scientific">Clostridium beijerinckii</name>
    <name type="common">Clostridium MP</name>
    <dbReference type="NCBI Taxonomy" id="1520"/>
    <lineage>
        <taxon>Bacteria</taxon>
        <taxon>Bacillati</taxon>
        <taxon>Bacillota</taxon>
        <taxon>Clostridia</taxon>
        <taxon>Eubacteriales</taxon>
        <taxon>Clostridiaceae</taxon>
        <taxon>Clostridium</taxon>
    </lineage>
</organism>
<dbReference type="EMBL" id="JABAGV010000030">
    <property type="protein sequence ID" value="MBC2475607.1"/>
    <property type="molecule type" value="Genomic_DNA"/>
</dbReference>
<protein>
    <submittedName>
        <fullName evidence="2">Uncharacterized protein</fullName>
    </submittedName>
</protein>
<keyword evidence="1" id="KW-0812">Transmembrane</keyword>
<dbReference type="AlphaFoldDB" id="A0AAW3WAH3"/>
<reference evidence="2" key="2">
    <citation type="journal article" date="2022" name="Nat. Biotechnol.">
        <title>Carbon-negative production of acetone and isopropanol by gas fermentation at industrial pilot scale.</title>
        <authorList>
            <person name="Liew F.E."/>
            <person name="Nogle R."/>
            <person name="Abdalla T."/>
            <person name="Rasor B.J."/>
            <person name="Canter C."/>
            <person name="Jensen R.O."/>
            <person name="Wang L."/>
            <person name="Strutz J."/>
            <person name="Chirania P."/>
            <person name="De Tissera S."/>
            <person name="Mueller A.P."/>
            <person name="Ruan Z."/>
            <person name="Gao A."/>
            <person name="Tran L."/>
            <person name="Engle N.L."/>
            <person name="Bromley J.C."/>
            <person name="Daniell J."/>
            <person name="Conrado R."/>
            <person name="Tschaplinski T.J."/>
            <person name="Giannone R.J."/>
            <person name="Hettich R.L."/>
            <person name="Karim A.S."/>
            <person name="Simpson S.D."/>
            <person name="Brown S.D."/>
            <person name="Leang C."/>
            <person name="Jewett M.C."/>
            <person name="Kopke M."/>
        </authorList>
    </citation>
    <scope>NUCLEOTIDE SEQUENCE</scope>
    <source>
        <strain evidence="2">DJ015</strain>
    </source>
</reference>
<proteinExistence type="predicted"/>
<reference evidence="2" key="1">
    <citation type="submission" date="2020-04" db="EMBL/GenBank/DDBJ databases">
        <authorList>
            <person name="Brown S."/>
        </authorList>
    </citation>
    <scope>NUCLEOTIDE SEQUENCE</scope>
    <source>
        <strain evidence="2">DJ015</strain>
    </source>
</reference>
<name>A0AAW3WAH3_CLOBE</name>
<feature type="transmembrane region" description="Helical" evidence="1">
    <location>
        <begin position="58"/>
        <end position="78"/>
    </location>
</feature>
<evidence type="ECO:0000313" key="2">
    <source>
        <dbReference type="EMBL" id="MBC2475607.1"/>
    </source>
</evidence>